<reference evidence="1" key="1">
    <citation type="submission" date="2021-02" db="EMBL/GenBank/DDBJ databases">
        <authorList>
            <person name="Bekaert M."/>
        </authorList>
    </citation>
    <scope>NUCLEOTIDE SEQUENCE</scope>
    <source>
        <strain evidence="1">IoA-00</strain>
    </source>
</reference>
<evidence type="ECO:0000313" key="2">
    <source>
        <dbReference type="Proteomes" id="UP000675881"/>
    </source>
</evidence>
<organism evidence="1 2">
    <name type="scientific">Lepeophtheirus salmonis</name>
    <name type="common">Salmon louse</name>
    <name type="synonym">Caligus salmonis</name>
    <dbReference type="NCBI Taxonomy" id="72036"/>
    <lineage>
        <taxon>Eukaryota</taxon>
        <taxon>Metazoa</taxon>
        <taxon>Ecdysozoa</taxon>
        <taxon>Arthropoda</taxon>
        <taxon>Crustacea</taxon>
        <taxon>Multicrustacea</taxon>
        <taxon>Hexanauplia</taxon>
        <taxon>Copepoda</taxon>
        <taxon>Siphonostomatoida</taxon>
        <taxon>Caligidae</taxon>
        <taxon>Lepeophtheirus</taxon>
    </lineage>
</organism>
<accession>A0A7R8D238</accession>
<dbReference type="CDD" id="cd00063">
    <property type="entry name" value="FN3"/>
    <property type="match status" value="1"/>
</dbReference>
<dbReference type="SUPFAM" id="SSF49265">
    <property type="entry name" value="Fibronectin type III"/>
    <property type="match status" value="1"/>
</dbReference>
<protein>
    <submittedName>
        <fullName evidence="1">(salmon louse) hypothetical protein</fullName>
    </submittedName>
</protein>
<gene>
    <name evidence="1" type="ORF">LSAA_13427</name>
</gene>
<dbReference type="EMBL" id="HG994586">
    <property type="protein sequence ID" value="CAF3001868.1"/>
    <property type="molecule type" value="Genomic_DNA"/>
</dbReference>
<dbReference type="InterPro" id="IPR036116">
    <property type="entry name" value="FN3_sf"/>
</dbReference>
<keyword evidence="2" id="KW-1185">Reference proteome</keyword>
<sequence length="568" mass="65131">MSHIILLISMMIPLKSSAENSLVYTIALENQAVAGVVKTAKFLLGPKWKYHLDNPDVIDINSVPYNLQTREEGKAILAQSLFEIVELIMTSSIVVIIYHANGISDGKYTPKDIQKKITVKLSDGVSHNFGIEEMVALELGTYHIPDHLLCHPNPVLMFNPERHVDSFQYELSIRRACNLISASSSIMKAKSIYLIEFKPDDEMNKFRSLVRQDCELETVCGCCNDNYWCDGDPSFKLTPSASQGISDNFVLIRWSSSYLDLSKCVDYFFIEYFEELIGKNKIIEDDLDVNYKANISVKPNTQYIFTVFAIDKGAGWGELEGTAYVSSDHIKLTTNTNAPKTISKTSIAQDEPESKLRDSVEEWGFQLIKKRLWNSHDKNNYKFSPDIWIKNGDRIQRYEEGKIFGLRRPTFEVSKLSNENDYINVNVTLKFPYLRTTYVWRSFISAGVITLYHTCGKKLPLGSFLISRKLEDVKSVLKLSQCSSLPATVSLRIPQNLTSQSRHLHFEDYDVLSQDFHISNEEFAFDVPWLFSHFHNLSALWNQQKERIKANYYTIDKKHGEKSQRFGF</sequence>
<evidence type="ECO:0000313" key="1">
    <source>
        <dbReference type="EMBL" id="CAF3001868.1"/>
    </source>
</evidence>
<dbReference type="OrthoDB" id="10578009at2759"/>
<dbReference type="AlphaFoldDB" id="A0A7R8D238"/>
<dbReference type="InterPro" id="IPR003961">
    <property type="entry name" value="FN3_dom"/>
</dbReference>
<name>A0A7R8D238_LEPSM</name>
<dbReference type="Proteomes" id="UP000675881">
    <property type="component" value="Chromosome 7"/>
</dbReference>
<proteinExistence type="predicted"/>